<evidence type="ECO:0000313" key="1">
    <source>
        <dbReference type="EMBL" id="RDB18762.1"/>
    </source>
</evidence>
<comment type="caution">
    <text evidence="1">The sequence shown here is derived from an EMBL/GenBank/DDBJ whole genome shotgun (WGS) entry which is preliminary data.</text>
</comment>
<name>A0A369JBQ8_HYPMA</name>
<dbReference type="OrthoDB" id="2142040at2759"/>
<organism evidence="1 2">
    <name type="scientific">Hypsizygus marmoreus</name>
    <name type="common">White beech mushroom</name>
    <name type="synonym">Agaricus marmoreus</name>
    <dbReference type="NCBI Taxonomy" id="39966"/>
    <lineage>
        <taxon>Eukaryota</taxon>
        <taxon>Fungi</taxon>
        <taxon>Dikarya</taxon>
        <taxon>Basidiomycota</taxon>
        <taxon>Agaricomycotina</taxon>
        <taxon>Agaricomycetes</taxon>
        <taxon>Agaricomycetidae</taxon>
        <taxon>Agaricales</taxon>
        <taxon>Tricholomatineae</taxon>
        <taxon>Lyophyllaceae</taxon>
        <taxon>Hypsizygus</taxon>
    </lineage>
</organism>
<proteinExistence type="predicted"/>
<protein>
    <submittedName>
        <fullName evidence="1">Uncharacterized protein</fullName>
    </submittedName>
</protein>
<accession>A0A369JBQ8</accession>
<evidence type="ECO:0000313" key="2">
    <source>
        <dbReference type="Proteomes" id="UP000076154"/>
    </source>
</evidence>
<dbReference type="EMBL" id="LUEZ02000088">
    <property type="protein sequence ID" value="RDB18762.1"/>
    <property type="molecule type" value="Genomic_DNA"/>
</dbReference>
<keyword evidence="2" id="KW-1185">Reference proteome</keyword>
<dbReference type="InParanoid" id="A0A369JBQ8"/>
<dbReference type="Proteomes" id="UP000076154">
    <property type="component" value="Unassembled WGS sequence"/>
</dbReference>
<dbReference type="AlphaFoldDB" id="A0A369JBQ8"/>
<reference evidence="1" key="1">
    <citation type="submission" date="2018-04" db="EMBL/GenBank/DDBJ databases">
        <title>Whole genome sequencing of Hypsizygus marmoreus.</title>
        <authorList>
            <person name="Choi I.-G."/>
            <person name="Min B."/>
            <person name="Kim J.-G."/>
            <person name="Kim S."/>
            <person name="Oh Y.-L."/>
            <person name="Kong W.-S."/>
            <person name="Park H."/>
            <person name="Jeong J."/>
            <person name="Song E.-S."/>
        </authorList>
    </citation>
    <scope>NUCLEOTIDE SEQUENCE [LARGE SCALE GENOMIC DNA]</scope>
    <source>
        <strain evidence="1">51987-8</strain>
    </source>
</reference>
<sequence length="130" mass="14271">MGLREMSTAGACYALSFQHFIFVYFSRIYVLHIHLPSPATLTPPLSVSFNGLAVQVDSYEFLVPALHPVRYSSPPNVPRMLGETKDVPGVKRLNLIKTVVLVDDSASMAPLDSASVWPFILTVDLSGMFS</sequence>
<gene>
    <name evidence="1" type="ORF">Hypma_014625</name>
</gene>